<evidence type="ECO:0000256" key="8">
    <source>
        <dbReference type="SAM" id="Phobius"/>
    </source>
</evidence>
<evidence type="ECO:0000256" key="5">
    <source>
        <dbReference type="ARBA" id="ARBA00022692"/>
    </source>
</evidence>
<dbReference type="GO" id="GO:0010041">
    <property type="term" value="P:response to iron(III) ion"/>
    <property type="evidence" value="ECO:0007669"/>
    <property type="project" value="TreeGrafter"/>
</dbReference>
<comment type="caution">
    <text evidence="9">The sequence shown here is derived from an EMBL/GenBank/DDBJ whole genome shotgun (WGS) entry which is preliminary data.</text>
</comment>
<dbReference type="PANTHER" id="PTHR33908">
    <property type="entry name" value="MANNOSYLTRANSFERASE YKCB-RELATED"/>
    <property type="match status" value="1"/>
</dbReference>
<evidence type="ECO:0000256" key="4">
    <source>
        <dbReference type="ARBA" id="ARBA00022679"/>
    </source>
</evidence>
<dbReference type="RefSeq" id="WP_154417454.1">
    <property type="nucleotide sequence ID" value="NZ_VUNS01000005.1"/>
</dbReference>
<dbReference type="EMBL" id="VUNS01000005">
    <property type="protein sequence ID" value="MST96726.1"/>
    <property type="molecule type" value="Genomic_DNA"/>
</dbReference>
<evidence type="ECO:0000256" key="3">
    <source>
        <dbReference type="ARBA" id="ARBA00022676"/>
    </source>
</evidence>
<keyword evidence="4 9" id="KW-0808">Transferase</keyword>
<dbReference type="GO" id="GO:0016763">
    <property type="term" value="F:pentosyltransferase activity"/>
    <property type="evidence" value="ECO:0007669"/>
    <property type="project" value="TreeGrafter"/>
</dbReference>
<feature type="transmembrane region" description="Helical" evidence="8">
    <location>
        <begin position="293"/>
        <end position="312"/>
    </location>
</feature>
<dbReference type="GO" id="GO:0009103">
    <property type="term" value="P:lipopolysaccharide biosynthetic process"/>
    <property type="evidence" value="ECO:0007669"/>
    <property type="project" value="UniProtKB-ARBA"/>
</dbReference>
<feature type="transmembrane region" description="Helical" evidence="8">
    <location>
        <begin position="108"/>
        <end position="126"/>
    </location>
</feature>
<dbReference type="AlphaFoldDB" id="A0A844G036"/>
<evidence type="ECO:0000256" key="7">
    <source>
        <dbReference type="ARBA" id="ARBA00023136"/>
    </source>
</evidence>
<keyword evidence="6 8" id="KW-1133">Transmembrane helix</keyword>
<reference evidence="9 10" key="1">
    <citation type="submission" date="2019-08" db="EMBL/GenBank/DDBJ databases">
        <title>In-depth cultivation of the pig gut microbiome towards novel bacterial diversity and tailored functional studies.</title>
        <authorList>
            <person name="Wylensek D."/>
            <person name="Hitch T.C.A."/>
            <person name="Clavel T."/>
        </authorList>
    </citation>
    <scope>NUCLEOTIDE SEQUENCE [LARGE SCALE GENOMIC DNA]</scope>
    <source>
        <strain evidence="9 10">BBE-744-WT-12</strain>
    </source>
</reference>
<accession>A0A844G036</accession>
<sequence length="537" mass="58412">MNRRKKRFCLLILGLTGLAALFRLFRLDAALEYDEIWTLENYASASLKVIFTELALPNNHPLNSLAVKLTAFSGGAPQWIRLVPFLAGVLAVPLAGAAAFGLWKRRSAALWSMFFVAVLPQAVFYSQQARGYSLQLFFLLVFTAGLFAARRRPVAGCAGILLGAAGAMLTLPTSAFYLAAIGSAGLYRCRKDYRNRLPAAFSLAAAGAGSLIWVLVNLKSFEANRSWGSPIDSFGDLFSFLIDTAGQNLPYPVLFGALTALLLGFRRSRPLLWLWGCLTVSAVAFNAGPPRTYLPLAAATALTAGYGIDLLLRRFPGGRKYLAACFVPAALAALAAAYRQPYPDWYAIHRTIRELPPEITVVFPANDSNPLAWNNAPESYREQLRRIAPLPPGHAERKLLVVSRDGSMTGSTSSGAETKIPLSVPGIPVELDAMHGMLYGLEELDGPPATGTPFLAFIRPLPEPEAKKLLRILSAGQECLFLNFWLCTPVTENDILYRYYLAGGIAGEPEKTGWDAFLHEKPGATALYRIVPAGKSR</sequence>
<organism evidence="9 10">
    <name type="scientific">Victivallis lenta</name>
    <dbReference type="NCBI Taxonomy" id="2606640"/>
    <lineage>
        <taxon>Bacteria</taxon>
        <taxon>Pseudomonadati</taxon>
        <taxon>Lentisphaerota</taxon>
        <taxon>Lentisphaeria</taxon>
        <taxon>Victivallales</taxon>
        <taxon>Victivallaceae</taxon>
        <taxon>Victivallis</taxon>
    </lineage>
</organism>
<dbReference type="PANTHER" id="PTHR33908:SF3">
    <property type="entry name" value="UNDECAPRENYL PHOSPHATE-ALPHA-4-AMINO-4-DEOXY-L-ARABINOSE ARABINOSYL TRANSFERASE"/>
    <property type="match status" value="1"/>
</dbReference>
<feature type="transmembrane region" description="Helical" evidence="8">
    <location>
        <begin position="271"/>
        <end position="287"/>
    </location>
</feature>
<feature type="transmembrane region" description="Helical" evidence="8">
    <location>
        <begin position="132"/>
        <end position="149"/>
    </location>
</feature>
<dbReference type="InterPro" id="IPR050297">
    <property type="entry name" value="LipidA_mod_glycosyltrf_83"/>
</dbReference>
<evidence type="ECO:0000256" key="6">
    <source>
        <dbReference type="ARBA" id="ARBA00022989"/>
    </source>
</evidence>
<proteinExistence type="predicted"/>
<feature type="transmembrane region" description="Helical" evidence="8">
    <location>
        <begin position="161"/>
        <end position="187"/>
    </location>
</feature>
<feature type="transmembrane region" description="Helical" evidence="8">
    <location>
        <begin position="199"/>
        <end position="218"/>
    </location>
</feature>
<name>A0A844G036_9BACT</name>
<feature type="transmembrane region" description="Helical" evidence="8">
    <location>
        <begin position="321"/>
        <end position="338"/>
    </location>
</feature>
<keyword evidence="10" id="KW-1185">Reference proteome</keyword>
<keyword evidence="5 8" id="KW-0812">Transmembrane</keyword>
<evidence type="ECO:0000256" key="2">
    <source>
        <dbReference type="ARBA" id="ARBA00022475"/>
    </source>
</evidence>
<evidence type="ECO:0000313" key="10">
    <source>
        <dbReference type="Proteomes" id="UP000435649"/>
    </source>
</evidence>
<evidence type="ECO:0000313" key="9">
    <source>
        <dbReference type="EMBL" id="MST96726.1"/>
    </source>
</evidence>
<gene>
    <name evidence="9" type="ORF">FYJ85_06670</name>
</gene>
<comment type="subcellular location">
    <subcellularLocation>
        <location evidence="1">Cell membrane</location>
        <topology evidence="1">Multi-pass membrane protein</topology>
    </subcellularLocation>
</comment>
<keyword evidence="2" id="KW-1003">Cell membrane</keyword>
<protein>
    <submittedName>
        <fullName evidence="9">Phospholipid carrier-dependent glycosyltransferase</fullName>
    </submittedName>
</protein>
<dbReference type="GO" id="GO:0005886">
    <property type="term" value="C:plasma membrane"/>
    <property type="evidence" value="ECO:0007669"/>
    <property type="project" value="UniProtKB-SubCell"/>
</dbReference>
<dbReference type="Proteomes" id="UP000435649">
    <property type="component" value="Unassembled WGS sequence"/>
</dbReference>
<feature type="transmembrane region" description="Helical" evidence="8">
    <location>
        <begin position="79"/>
        <end position="101"/>
    </location>
</feature>
<evidence type="ECO:0000256" key="1">
    <source>
        <dbReference type="ARBA" id="ARBA00004651"/>
    </source>
</evidence>
<keyword evidence="3" id="KW-0328">Glycosyltransferase</keyword>
<keyword evidence="7 8" id="KW-0472">Membrane</keyword>